<feature type="compositionally biased region" description="Low complexity" evidence="1">
    <location>
        <begin position="64"/>
        <end position="90"/>
    </location>
</feature>
<dbReference type="eggNOG" id="ENOG5030NA8">
    <property type="taxonomic scope" value="Bacteria"/>
</dbReference>
<name>S4XGN8_9CORY</name>
<dbReference type="EMBL" id="CP003696">
    <property type="protein sequence ID" value="AGP31706.1"/>
    <property type="molecule type" value="Genomic_DNA"/>
</dbReference>
<evidence type="ECO:0008006" key="5">
    <source>
        <dbReference type="Google" id="ProtNLM"/>
    </source>
</evidence>
<evidence type="ECO:0000313" key="3">
    <source>
        <dbReference type="EMBL" id="AGP31706.1"/>
    </source>
</evidence>
<dbReference type="KEGG" id="cter:A606_10335"/>
<accession>S4XGN8</accession>
<dbReference type="RefSeq" id="WP_020442056.1">
    <property type="nucleotide sequence ID" value="NC_021663.1"/>
</dbReference>
<evidence type="ECO:0000313" key="4">
    <source>
        <dbReference type="Proteomes" id="UP000014809"/>
    </source>
</evidence>
<dbReference type="AlphaFoldDB" id="S4XGN8"/>
<dbReference type="OrthoDB" id="4427959at2"/>
<dbReference type="Proteomes" id="UP000014809">
    <property type="component" value="Chromosome"/>
</dbReference>
<feature type="chain" id="PRO_5004525464" description="Secreted protein" evidence="2">
    <location>
        <begin position="24"/>
        <end position="247"/>
    </location>
</feature>
<evidence type="ECO:0000256" key="1">
    <source>
        <dbReference type="SAM" id="MobiDB-lite"/>
    </source>
</evidence>
<dbReference type="HOGENOM" id="CLU_1123086_0_0_11"/>
<evidence type="ECO:0000256" key="2">
    <source>
        <dbReference type="SAM" id="SignalP"/>
    </source>
</evidence>
<sequence>MTISNLPATILAACSLLCAIASAVCLGFLVIGGDDGTTDTAAGSVATSSTDGAGESGDAAVSGDAGVTSSADSTDSDNSAGSVGSTVSTGEDAGSNLPDGFTGRGWVSTDYTCLDGDQWVYAAEGPPGKMILCLHDTLLYPGGDVSSTADLEQFKGVNVVCPIVDDNPVGHFTISRADTGWIELQGTTRYVMDIFSGRGEMSLNDPDNLTEEQYDAFWTNTEVSLTGMSQCSGFTQSPTQRLLENYG</sequence>
<keyword evidence="2" id="KW-0732">Signal</keyword>
<proteinExistence type="predicted"/>
<gene>
    <name evidence="3" type="ORF">A606_10335</name>
</gene>
<keyword evidence="4" id="KW-1185">Reference proteome</keyword>
<feature type="signal peptide" evidence="2">
    <location>
        <begin position="1"/>
        <end position="23"/>
    </location>
</feature>
<organism evidence="3 4">
    <name type="scientific">Corynebacterium terpenotabidum Y-11</name>
    <dbReference type="NCBI Taxonomy" id="1200352"/>
    <lineage>
        <taxon>Bacteria</taxon>
        <taxon>Bacillati</taxon>
        <taxon>Actinomycetota</taxon>
        <taxon>Actinomycetes</taxon>
        <taxon>Mycobacteriales</taxon>
        <taxon>Corynebacteriaceae</taxon>
        <taxon>Corynebacterium</taxon>
    </lineage>
</organism>
<protein>
    <recommendedName>
        <fullName evidence="5">Secreted protein</fullName>
    </recommendedName>
</protein>
<feature type="region of interest" description="Disordered" evidence="1">
    <location>
        <begin position="45"/>
        <end position="101"/>
    </location>
</feature>
<dbReference type="PATRIC" id="fig|1200352.3.peg.2107"/>
<reference evidence="3 4" key="1">
    <citation type="submission" date="2012-06" db="EMBL/GenBank/DDBJ databases">
        <title>Complete genome sequence of Corynebacterium terpenotabidum Y-11 (=DSM 44721).</title>
        <authorList>
            <person name="Ruckert C."/>
            <person name="Albersmeier A."/>
            <person name="Al-Dilaimi A."/>
            <person name="Szczepanowski R."/>
            <person name="Kalinowski J."/>
        </authorList>
    </citation>
    <scope>NUCLEOTIDE SEQUENCE [LARGE SCALE GENOMIC DNA]</scope>
    <source>
        <strain evidence="3 4">Y-11</strain>
    </source>
</reference>